<dbReference type="InterPro" id="IPR036271">
    <property type="entry name" value="Tet_transcr_reg_TetR-rel_C_sf"/>
</dbReference>
<reference evidence="1 2" key="1">
    <citation type="submission" date="2019-06" db="EMBL/GenBank/DDBJ databases">
        <title>Persicimonas caeni gen. nov., sp. nov., a predatory bacterium isolated from solar saltern.</title>
        <authorList>
            <person name="Wang S."/>
        </authorList>
    </citation>
    <scope>NUCLEOTIDE SEQUENCE [LARGE SCALE GENOMIC DNA]</scope>
    <source>
        <strain evidence="1 2">YN101</strain>
    </source>
</reference>
<name>A0A4Y6PV88_PERCE</name>
<dbReference type="Proteomes" id="UP000315995">
    <property type="component" value="Chromosome"/>
</dbReference>
<evidence type="ECO:0000313" key="1">
    <source>
        <dbReference type="EMBL" id="QDG52163.1"/>
    </source>
</evidence>
<protein>
    <submittedName>
        <fullName evidence="1">TetR/AcrR family transcriptional regulator</fullName>
    </submittedName>
</protein>
<sequence length="160" mass="17637">MGLSECTIFRHFTDKDDIVLEAVKRLEAMLVQTTAPVEEADDPLEQLGGFIQRRVALIRERPEIFKVLFSDDLAKAGPEEAATRVRQLKHDSMTTVLSLLCQAKEQGVLAEGADPDELVYVVHGTALAIVFSGGDLEQVTSASVDPEQIWEALEALMRKS</sequence>
<accession>A0A4Y6PV88</accession>
<dbReference type="Gene3D" id="1.10.357.10">
    <property type="entry name" value="Tetracycline Repressor, domain 2"/>
    <property type="match status" value="1"/>
</dbReference>
<dbReference type="OrthoDB" id="3249at2"/>
<accession>A0A5B8Y602</accession>
<dbReference type="RefSeq" id="WP_141198638.1">
    <property type="nucleotide sequence ID" value="NZ_CP041186.1"/>
</dbReference>
<dbReference type="AlphaFoldDB" id="A0A4Y6PV88"/>
<gene>
    <name evidence="1" type="ORF">FIV42_15860</name>
</gene>
<dbReference type="SUPFAM" id="SSF48498">
    <property type="entry name" value="Tetracyclin repressor-like, C-terminal domain"/>
    <property type="match status" value="1"/>
</dbReference>
<keyword evidence="2" id="KW-1185">Reference proteome</keyword>
<dbReference type="EMBL" id="CP041186">
    <property type="protein sequence ID" value="QDG52163.1"/>
    <property type="molecule type" value="Genomic_DNA"/>
</dbReference>
<organism evidence="1 2">
    <name type="scientific">Persicimonas caeni</name>
    <dbReference type="NCBI Taxonomy" id="2292766"/>
    <lineage>
        <taxon>Bacteria</taxon>
        <taxon>Deltaproteobacteria</taxon>
        <taxon>Bradymonadales</taxon>
        <taxon>Bradymonadaceae</taxon>
        <taxon>Persicimonas</taxon>
    </lineage>
</organism>
<proteinExistence type="predicted"/>
<evidence type="ECO:0000313" key="2">
    <source>
        <dbReference type="Proteomes" id="UP000315995"/>
    </source>
</evidence>